<keyword evidence="1" id="KW-1133">Transmembrane helix</keyword>
<feature type="transmembrane region" description="Helical" evidence="1">
    <location>
        <begin position="75"/>
        <end position="94"/>
    </location>
</feature>
<proteinExistence type="predicted"/>
<evidence type="ECO:0000256" key="1">
    <source>
        <dbReference type="SAM" id="Phobius"/>
    </source>
</evidence>
<gene>
    <name evidence="2" type="ORF">DGG96_14605</name>
</gene>
<organism evidence="2 3">
    <name type="scientific">Legionella qingyii</name>
    <dbReference type="NCBI Taxonomy" id="2184757"/>
    <lineage>
        <taxon>Bacteria</taxon>
        <taxon>Pseudomonadati</taxon>
        <taxon>Pseudomonadota</taxon>
        <taxon>Gammaproteobacteria</taxon>
        <taxon>Legionellales</taxon>
        <taxon>Legionellaceae</taxon>
        <taxon>Legionella</taxon>
    </lineage>
</organism>
<keyword evidence="1" id="KW-0812">Transmembrane</keyword>
<comment type="caution">
    <text evidence="2">The sequence shown here is derived from an EMBL/GenBank/DDBJ whole genome shotgun (WGS) entry which is preliminary data.</text>
</comment>
<dbReference type="Proteomes" id="UP000247152">
    <property type="component" value="Unassembled WGS sequence"/>
</dbReference>
<dbReference type="EMBL" id="QHJG01000025">
    <property type="protein sequence ID" value="PWY54922.1"/>
    <property type="molecule type" value="Genomic_DNA"/>
</dbReference>
<sequence length="99" mass="11063">MATINRPCNKGVIRQDIFFNGGLLVGEVRDKEITRTARGEINFLAYSLLSERPILPRRPQPFLANASKDVRSQGLFLLLAIWDFAAIIIGRSNISMGCE</sequence>
<dbReference type="AlphaFoldDB" id="A0A317U336"/>
<name>A0A317U336_9GAMM</name>
<evidence type="ECO:0000313" key="3">
    <source>
        <dbReference type="Proteomes" id="UP000247152"/>
    </source>
</evidence>
<accession>A0A317U336</accession>
<reference evidence="2 3" key="1">
    <citation type="submission" date="2018-05" db="EMBL/GenBank/DDBJ databases">
        <title>Legionella qingyii sp.nov., whole genome shotgun sequence.</title>
        <authorList>
            <person name="Wu H."/>
            <person name="Zhu Q."/>
            <person name="Hu C."/>
        </authorList>
    </citation>
    <scope>NUCLEOTIDE SEQUENCE [LARGE SCALE GENOMIC DNA]</scope>
    <source>
        <strain evidence="2 3">HEB18</strain>
    </source>
</reference>
<keyword evidence="1" id="KW-0472">Membrane</keyword>
<protein>
    <submittedName>
        <fullName evidence="2">Uncharacterized protein</fullName>
    </submittedName>
</protein>
<evidence type="ECO:0000313" key="2">
    <source>
        <dbReference type="EMBL" id="PWY54922.1"/>
    </source>
</evidence>